<dbReference type="PANTHER" id="PTHR10201">
    <property type="entry name" value="MATRIX METALLOPROTEINASE"/>
    <property type="match status" value="1"/>
</dbReference>
<keyword evidence="9" id="KW-1185">Reference proteome</keyword>
<feature type="binding site" evidence="6">
    <location>
        <position position="91"/>
    </location>
    <ligand>
        <name>Ca(2+)</name>
        <dbReference type="ChEBI" id="CHEBI:29108"/>
        <label>2</label>
    </ligand>
</feature>
<feature type="binding site" evidence="6">
    <location>
        <position position="135"/>
    </location>
    <ligand>
        <name>Ca(2+)</name>
        <dbReference type="ChEBI" id="CHEBI:29108"/>
        <label>3</label>
    </ligand>
</feature>
<dbReference type="InterPro" id="IPR001818">
    <property type="entry name" value="Pept_M10_metallopeptidase"/>
</dbReference>
<feature type="binding site" evidence="6">
    <location>
        <position position="130"/>
    </location>
    <ligand>
        <name>Zn(2+)</name>
        <dbReference type="ChEBI" id="CHEBI:29105"/>
        <label>1</label>
    </ligand>
</feature>
<feature type="binding site" evidence="6">
    <location>
        <position position="108"/>
    </location>
    <ligand>
        <name>Ca(2+)</name>
        <dbReference type="ChEBI" id="CHEBI:29108"/>
        <label>3</label>
    </ligand>
</feature>
<keyword evidence="4" id="KW-0378">Hydrolase</keyword>
<evidence type="ECO:0000256" key="4">
    <source>
        <dbReference type="ARBA" id="ARBA00022801"/>
    </source>
</evidence>
<evidence type="ECO:0000256" key="6">
    <source>
        <dbReference type="PIRSR" id="PIRSR621190-2"/>
    </source>
</evidence>
<dbReference type="GO" id="GO:0031012">
    <property type="term" value="C:extracellular matrix"/>
    <property type="evidence" value="ECO:0007669"/>
    <property type="project" value="InterPro"/>
</dbReference>
<dbReference type="PRINTS" id="PR00138">
    <property type="entry name" value="MATRIXIN"/>
</dbReference>
<feature type="binding site" description="in inhibited form" evidence="6">
    <location>
        <position position="6"/>
    </location>
    <ligand>
        <name>Zn(2+)</name>
        <dbReference type="ChEBI" id="CHEBI:29105"/>
        <label>2</label>
        <note>catalytic</note>
    </ligand>
</feature>
<keyword evidence="6" id="KW-0106">Calcium</keyword>
<reference evidence="8" key="2">
    <citation type="submission" date="2025-09" db="UniProtKB">
        <authorList>
            <consortium name="Ensembl"/>
        </authorList>
    </citation>
    <scope>IDENTIFICATION</scope>
</reference>
<dbReference type="GO" id="GO:0006508">
    <property type="term" value="P:proteolysis"/>
    <property type="evidence" value="ECO:0007669"/>
    <property type="project" value="UniProtKB-KW"/>
</dbReference>
<dbReference type="GO" id="GO:0004222">
    <property type="term" value="F:metalloendopeptidase activity"/>
    <property type="evidence" value="ECO:0007669"/>
    <property type="project" value="InterPro"/>
</dbReference>
<dbReference type="GO" id="GO:0005615">
    <property type="term" value="C:extracellular space"/>
    <property type="evidence" value="ECO:0007669"/>
    <property type="project" value="TreeGrafter"/>
</dbReference>
<keyword evidence="3 6" id="KW-0479">Metal-binding</keyword>
<dbReference type="InterPro" id="IPR021190">
    <property type="entry name" value="Pept_M10A"/>
</dbReference>
<keyword evidence="5 6" id="KW-0862">Zinc</keyword>
<keyword evidence="2" id="KW-0645">Protease</keyword>
<dbReference type="Gene3D" id="3.40.390.10">
    <property type="entry name" value="Collagenase (Catalytic Domain)"/>
    <property type="match status" value="1"/>
</dbReference>
<dbReference type="InterPro" id="IPR006026">
    <property type="entry name" value="Peptidase_Metallo"/>
</dbReference>
<dbReference type="Proteomes" id="UP000261600">
    <property type="component" value="Unplaced"/>
</dbReference>
<evidence type="ECO:0000259" key="7">
    <source>
        <dbReference type="SMART" id="SM00235"/>
    </source>
</evidence>
<dbReference type="AlphaFoldDB" id="A0A3Q3KCT7"/>
<dbReference type="GO" id="GO:0008270">
    <property type="term" value="F:zinc ion binding"/>
    <property type="evidence" value="ECO:0007669"/>
    <property type="project" value="InterPro"/>
</dbReference>
<evidence type="ECO:0000256" key="5">
    <source>
        <dbReference type="ARBA" id="ARBA00022833"/>
    </source>
</evidence>
<feature type="binding site" evidence="6">
    <location>
        <position position="109"/>
    </location>
    <ligand>
        <name>Ca(2+)</name>
        <dbReference type="ChEBI" id="CHEBI:29108"/>
        <label>3</label>
    </ligand>
</feature>
<feature type="domain" description="Peptidase metallopeptidase" evidence="7">
    <location>
        <begin position="30"/>
        <end position="164"/>
    </location>
</feature>
<feature type="binding site" evidence="6">
    <location>
        <position position="116"/>
    </location>
    <ligand>
        <name>Zn(2+)</name>
        <dbReference type="ChEBI" id="CHEBI:29105"/>
        <label>1</label>
    </ligand>
</feature>
<sequence>MSTPRCSLPDIIGSEDMMKRRRRRKRYALSGLKWHKTDLTWSVHSYPSPSTSPGLHNNLVDNILTYAFKAWSNAAPLRFNQVARGSRAEGDIRVSFSQLLHNDGYPFDGRGGTLAHAFFPFTGDLAGDTHFDDDEVWSYGGIFGLWMLELLAVLPGSCGRYYQLRVGPGRQAGHPAALWLVTG</sequence>
<dbReference type="Ensembl" id="ENSMALT00000027718.1">
    <property type="protein sequence ID" value="ENSMALP00000027216.1"/>
    <property type="gene ID" value="ENSMALG00000018886.1"/>
</dbReference>
<dbReference type="SUPFAM" id="SSF55486">
    <property type="entry name" value="Metalloproteases ('zincins'), catalytic domain"/>
    <property type="match status" value="1"/>
</dbReference>
<comment type="cofactor">
    <cofactor evidence="6">
        <name>Zn(2+)</name>
        <dbReference type="ChEBI" id="CHEBI:29105"/>
    </cofactor>
    <text evidence="6">Binds 2 Zn(2+) ions per subunit.</text>
</comment>
<organism evidence="8 9">
    <name type="scientific">Monopterus albus</name>
    <name type="common">Swamp eel</name>
    <dbReference type="NCBI Taxonomy" id="43700"/>
    <lineage>
        <taxon>Eukaryota</taxon>
        <taxon>Metazoa</taxon>
        <taxon>Chordata</taxon>
        <taxon>Craniata</taxon>
        <taxon>Vertebrata</taxon>
        <taxon>Euteleostomi</taxon>
        <taxon>Actinopterygii</taxon>
        <taxon>Neopterygii</taxon>
        <taxon>Teleostei</taxon>
        <taxon>Neoteleostei</taxon>
        <taxon>Acanthomorphata</taxon>
        <taxon>Anabantaria</taxon>
        <taxon>Synbranchiformes</taxon>
        <taxon>Synbranchidae</taxon>
        <taxon>Monopterus</taxon>
    </lineage>
</organism>
<feature type="binding site" evidence="6">
    <location>
        <position position="132"/>
    </location>
    <ligand>
        <name>Ca(2+)</name>
        <dbReference type="ChEBI" id="CHEBI:29108"/>
        <label>3</label>
    </ligand>
</feature>
<feature type="binding site" evidence="6">
    <location>
        <position position="133"/>
    </location>
    <ligand>
        <name>Ca(2+)</name>
        <dbReference type="ChEBI" id="CHEBI:29108"/>
        <label>1</label>
    </ligand>
</feature>
<evidence type="ECO:0000256" key="1">
    <source>
        <dbReference type="ARBA" id="ARBA00010370"/>
    </source>
</evidence>
<evidence type="ECO:0000256" key="2">
    <source>
        <dbReference type="ARBA" id="ARBA00022670"/>
    </source>
</evidence>
<dbReference type="GO" id="GO:0030198">
    <property type="term" value="P:extracellular matrix organization"/>
    <property type="evidence" value="ECO:0007669"/>
    <property type="project" value="TreeGrafter"/>
</dbReference>
<accession>A0A3Q3KCT7</accession>
<evidence type="ECO:0000256" key="3">
    <source>
        <dbReference type="ARBA" id="ARBA00022723"/>
    </source>
</evidence>
<proteinExistence type="inferred from homology"/>
<dbReference type="Pfam" id="PF00413">
    <property type="entry name" value="Peptidase_M10"/>
    <property type="match status" value="1"/>
</dbReference>
<comment type="similarity">
    <text evidence="1">Belongs to the peptidase M10A family.</text>
</comment>
<dbReference type="InterPro" id="IPR024079">
    <property type="entry name" value="MetalloPept_cat_dom_sf"/>
</dbReference>
<feature type="binding site" evidence="6">
    <location>
        <position position="103"/>
    </location>
    <ligand>
        <name>Zn(2+)</name>
        <dbReference type="ChEBI" id="CHEBI:29105"/>
        <label>1</label>
    </ligand>
</feature>
<dbReference type="SMART" id="SM00235">
    <property type="entry name" value="ZnMc"/>
    <property type="match status" value="1"/>
</dbReference>
<protein>
    <recommendedName>
        <fullName evidence="7">Peptidase metallopeptidase domain-containing protein</fullName>
    </recommendedName>
</protein>
<dbReference type="GO" id="GO:0030574">
    <property type="term" value="P:collagen catabolic process"/>
    <property type="evidence" value="ECO:0007669"/>
    <property type="project" value="TreeGrafter"/>
</dbReference>
<comment type="cofactor">
    <cofactor evidence="6">
        <name>Ca(2+)</name>
        <dbReference type="ChEBI" id="CHEBI:29108"/>
    </cofactor>
    <text evidence="6">Can bind about 5 Ca(2+) ions per subunit.</text>
</comment>
<feature type="binding site" evidence="6">
    <location>
        <position position="101"/>
    </location>
    <ligand>
        <name>Zn(2+)</name>
        <dbReference type="ChEBI" id="CHEBI:29105"/>
        <label>1</label>
    </ligand>
</feature>
<evidence type="ECO:0000313" key="9">
    <source>
        <dbReference type="Proteomes" id="UP000261600"/>
    </source>
</evidence>
<reference evidence="8" key="1">
    <citation type="submission" date="2025-08" db="UniProtKB">
        <authorList>
            <consortium name="Ensembl"/>
        </authorList>
    </citation>
    <scope>IDENTIFICATION</scope>
</reference>
<feature type="binding site" evidence="6">
    <location>
        <position position="128"/>
    </location>
    <ligand>
        <name>Ca(2+)</name>
        <dbReference type="ChEBI" id="CHEBI:29108"/>
        <label>2</label>
    </ligand>
</feature>
<name>A0A3Q3KCT7_MONAL</name>
<evidence type="ECO:0000313" key="8">
    <source>
        <dbReference type="Ensembl" id="ENSMALP00000027216.1"/>
    </source>
</evidence>
<dbReference type="PANTHER" id="PTHR10201:SF287">
    <property type="entry name" value="MATRIX METALLOPEPTIDASE 25B-RELATED"/>
    <property type="match status" value="1"/>
</dbReference>
<feature type="binding site" evidence="6">
    <location>
        <position position="135"/>
    </location>
    <ligand>
        <name>Ca(2+)</name>
        <dbReference type="ChEBI" id="CHEBI:29108"/>
        <label>1</label>
    </ligand>
</feature>
<dbReference type="STRING" id="43700.ENSMALP00000027216"/>